<name>A0A2N5DUW2_9GAMM</name>
<dbReference type="NCBIfam" id="NF008410">
    <property type="entry name" value="PRK11233.1"/>
    <property type="match status" value="1"/>
</dbReference>
<evidence type="ECO:0000313" key="8">
    <source>
        <dbReference type="EMBL" id="PLR30732.1"/>
    </source>
</evidence>
<dbReference type="PROSITE" id="PS50931">
    <property type="entry name" value="HTH_LYSR"/>
    <property type="match status" value="1"/>
</dbReference>
<dbReference type="Proteomes" id="UP000234503">
    <property type="component" value="Unassembled WGS sequence"/>
</dbReference>
<protein>
    <submittedName>
        <fullName evidence="8">Nitrogen assimilation transcriptional regulator</fullName>
    </submittedName>
</protein>
<dbReference type="GO" id="GO:0003677">
    <property type="term" value="F:DNA binding"/>
    <property type="evidence" value="ECO:0007669"/>
    <property type="project" value="UniProtKB-KW"/>
</dbReference>
<evidence type="ECO:0000256" key="3">
    <source>
        <dbReference type="ARBA" id="ARBA00023015"/>
    </source>
</evidence>
<dbReference type="FunFam" id="1.10.10.10:FF:000001">
    <property type="entry name" value="LysR family transcriptional regulator"/>
    <property type="match status" value="1"/>
</dbReference>
<dbReference type="OrthoDB" id="8479357at2"/>
<dbReference type="EMBL" id="PJZH01000028">
    <property type="protein sequence ID" value="PLR30732.1"/>
    <property type="molecule type" value="Genomic_DNA"/>
</dbReference>
<proteinExistence type="inferred from homology"/>
<sequence>MNLRRLKYFVKIVEIGSLTQAAEILHIAQPALSQQLATLEGELRQQLLIRTKRGVTPTEAGNILYAHAQTILRQCEQAHNAVTGVGQALSGPVSVGLAPGPAAAQLALPLLQAVRGQHPGIMLSLNENVGSALNEALVNGRIDMAVLYGNKAISGLSITPLMKEDLCLVGSAAVPNPGAFVELSEVAKLSLFLPRSYHVMRTLIDEALALRRLQANVVGEIESIPTLAAAVAGGLGATILPESAARALAGPARAWVSRITSPALQVPLSLCLSDSLPLSAAAAAVKTILLSLIHESAPEARMAAVA</sequence>
<keyword evidence="9" id="KW-1185">Reference proteome</keyword>
<evidence type="ECO:0000259" key="7">
    <source>
        <dbReference type="PROSITE" id="PS50931"/>
    </source>
</evidence>
<evidence type="ECO:0000256" key="6">
    <source>
        <dbReference type="ARBA" id="ARBA00023163"/>
    </source>
</evidence>
<reference evidence="8 9" key="1">
    <citation type="submission" date="2017-12" db="EMBL/GenBank/DDBJ databases">
        <title>Characterization of six clinical isolates of Enterochimera gen. nov., a novel genus of the Yersiniaciae family and the three species Enterochimera arupensis sp. nov., Enterochimera coloradensis sp. nov, and Enterochimera californica sp. nov.</title>
        <authorList>
            <person name="Rossi A."/>
            <person name="Fisher M."/>
        </authorList>
    </citation>
    <scope>NUCLEOTIDE SEQUENCE [LARGE SCALE GENOMIC DNA]</scope>
    <source>
        <strain evidence="9">2016-Iso4</strain>
    </source>
</reference>
<dbReference type="Pfam" id="PF00126">
    <property type="entry name" value="HTH_1"/>
    <property type="match status" value="1"/>
</dbReference>
<evidence type="ECO:0000256" key="1">
    <source>
        <dbReference type="ARBA" id="ARBA00009437"/>
    </source>
</evidence>
<evidence type="ECO:0000313" key="9">
    <source>
        <dbReference type="Proteomes" id="UP000234503"/>
    </source>
</evidence>
<organism evidence="8 9">
    <name type="scientific">Chimaeribacter coloradensis</name>
    <dbReference type="NCBI Taxonomy" id="2060068"/>
    <lineage>
        <taxon>Bacteria</taxon>
        <taxon>Pseudomonadati</taxon>
        <taxon>Pseudomonadota</taxon>
        <taxon>Gammaproteobacteria</taxon>
        <taxon>Enterobacterales</taxon>
        <taxon>Yersiniaceae</taxon>
        <taxon>Chimaeribacter</taxon>
    </lineage>
</organism>
<dbReference type="PANTHER" id="PTHR30293:SF0">
    <property type="entry name" value="NITROGEN ASSIMILATION REGULATORY PROTEIN NAC"/>
    <property type="match status" value="1"/>
</dbReference>
<evidence type="ECO:0000256" key="4">
    <source>
        <dbReference type="ARBA" id="ARBA00023125"/>
    </source>
</evidence>
<keyword evidence="4" id="KW-0238">DNA-binding</keyword>
<dbReference type="InterPro" id="IPR036388">
    <property type="entry name" value="WH-like_DNA-bd_sf"/>
</dbReference>
<dbReference type="SUPFAM" id="SSF53850">
    <property type="entry name" value="Periplasmic binding protein-like II"/>
    <property type="match status" value="1"/>
</dbReference>
<keyword evidence="2" id="KW-0678">Repressor</keyword>
<dbReference type="PANTHER" id="PTHR30293">
    <property type="entry name" value="TRANSCRIPTIONAL REGULATORY PROTEIN NAC-RELATED"/>
    <property type="match status" value="1"/>
</dbReference>
<dbReference type="PRINTS" id="PR00039">
    <property type="entry name" value="HTHLYSR"/>
</dbReference>
<dbReference type="InterPro" id="IPR036390">
    <property type="entry name" value="WH_DNA-bd_sf"/>
</dbReference>
<gene>
    <name evidence="8" type="ORF">CYR32_18055</name>
</gene>
<dbReference type="AlphaFoldDB" id="A0A2N5DUW2"/>
<accession>A0A2N5DUW2</accession>
<keyword evidence="3" id="KW-0805">Transcription regulation</keyword>
<dbReference type="Pfam" id="PF03466">
    <property type="entry name" value="LysR_substrate"/>
    <property type="match status" value="1"/>
</dbReference>
<evidence type="ECO:0000256" key="5">
    <source>
        <dbReference type="ARBA" id="ARBA00023159"/>
    </source>
</evidence>
<dbReference type="SUPFAM" id="SSF46785">
    <property type="entry name" value="Winged helix' DNA-binding domain"/>
    <property type="match status" value="1"/>
</dbReference>
<dbReference type="InterPro" id="IPR005119">
    <property type="entry name" value="LysR_subst-bd"/>
</dbReference>
<comment type="similarity">
    <text evidence="1">Belongs to the LysR transcriptional regulatory family.</text>
</comment>
<dbReference type="GO" id="GO:2000142">
    <property type="term" value="P:regulation of DNA-templated transcription initiation"/>
    <property type="evidence" value="ECO:0007669"/>
    <property type="project" value="TreeGrafter"/>
</dbReference>
<dbReference type="Gene3D" id="1.10.10.10">
    <property type="entry name" value="Winged helix-like DNA-binding domain superfamily/Winged helix DNA-binding domain"/>
    <property type="match status" value="1"/>
</dbReference>
<keyword evidence="5" id="KW-0010">Activator</keyword>
<dbReference type="Gene3D" id="3.40.190.290">
    <property type="match status" value="1"/>
</dbReference>
<keyword evidence="6" id="KW-0804">Transcription</keyword>
<evidence type="ECO:0000256" key="2">
    <source>
        <dbReference type="ARBA" id="ARBA00022491"/>
    </source>
</evidence>
<feature type="domain" description="HTH lysR-type" evidence="7">
    <location>
        <begin position="1"/>
        <end position="58"/>
    </location>
</feature>
<dbReference type="GO" id="GO:0003700">
    <property type="term" value="F:DNA-binding transcription factor activity"/>
    <property type="evidence" value="ECO:0007669"/>
    <property type="project" value="InterPro"/>
</dbReference>
<comment type="caution">
    <text evidence="8">The sequence shown here is derived from an EMBL/GenBank/DDBJ whole genome shotgun (WGS) entry which is preliminary data.</text>
</comment>
<dbReference type="InterPro" id="IPR000847">
    <property type="entry name" value="LysR_HTH_N"/>
</dbReference>
<dbReference type="RefSeq" id="WP_101826547.1">
    <property type="nucleotide sequence ID" value="NZ_PJZH01000028.1"/>
</dbReference>